<dbReference type="Proteomes" id="UP000636949">
    <property type="component" value="Unassembled WGS sequence"/>
</dbReference>
<evidence type="ECO:0000313" key="2">
    <source>
        <dbReference type="Proteomes" id="UP000636949"/>
    </source>
</evidence>
<reference evidence="1" key="2">
    <citation type="submission" date="2020-09" db="EMBL/GenBank/DDBJ databases">
        <authorList>
            <person name="Sun Q."/>
            <person name="Zhou Y."/>
        </authorList>
    </citation>
    <scope>NUCLEOTIDE SEQUENCE</scope>
    <source>
        <strain evidence="1">CGMCC 1.15758</strain>
    </source>
</reference>
<sequence>MKIMQARQIKMIAQCCAFLVGCFCGGEALAEIKDYNASVTLDIIKESAQDSSNNNFMITLPEREIASRTKKKKYILKDEISYSKQVPLNCGNHTVTATLNITKSNLKSGSNQTKALILISPTLTLDSGLINKTGIQKCSLTNTPISLQDLATHCESGEVNMDITLNIAPYILITNNSIDAELTENQDSGDYTKQVEIPVETNANNVKLTLFYCDYYDGTTCQLKHERNDHNKIPIHINDMNNDIKIGDHISKSGFANINNTFLLDLKTKQSDMDNAKAGKYVGKINLKLEASF</sequence>
<dbReference type="EMBL" id="BMJS01000006">
    <property type="protein sequence ID" value="GGF93587.1"/>
    <property type="molecule type" value="Genomic_DNA"/>
</dbReference>
<dbReference type="RefSeq" id="WP_117001817.1">
    <property type="nucleotide sequence ID" value="NZ_BMJS01000006.1"/>
</dbReference>
<name>A0A8J2Z345_9GAMM</name>
<protein>
    <submittedName>
        <fullName evidence="1">Uncharacterized protein</fullName>
    </submittedName>
</protein>
<keyword evidence="2" id="KW-1185">Reference proteome</keyword>
<comment type="caution">
    <text evidence="1">The sequence shown here is derived from an EMBL/GenBank/DDBJ whole genome shotgun (WGS) entry which is preliminary data.</text>
</comment>
<dbReference type="OrthoDB" id="9845302at2"/>
<organism evidence="1 2">
    <name type="scientific">Cysteiniphilum litorale</name>
    <dbReference type="NCBI Taxonomy" id="2056700"/>
    <lineage>
        <taxon>Bacteria</taxon>
        <taxon>Pseudomonadati</taxon>
        <taxon>Pseudomonadota</taxon>
        <taxon>Gammaproteobacteria</taxon>
        <taxon>Thiotrichales</taxon>
        <taxon>Fastidiosibacteraceae</taxon>
        <taxon>Cysteiniphilum</taxon>
    </lineage>
</organism>
<reference evidence="1" key="1">
    <citation type="journal article" date="2014" name="Int. J. Syst. Evol. Microbiol.">
        <title>Complete genome sequence of Corynebacterium casei LMG S-19264T (=DSM 44701T), isolated from a smear-ripened cheese.</title>
        <authorList>
            <consortium name="US DOE Joint Genome Institute (JGI-PGF)"/>
            <person name="Walter F."/>
            <person name="Albersmeier A."/>
            <person name="Kalinowski J."/>
            <person name="Ruckert C."/>
        </authorList>
    </citation>
    <scope>NUCLEOTIDE SEQUENCE</scope>
    <source>
        <strain evidence="1">CGMCC 1.15758</strain>
    </source>
</reference>
<accession>A0A8J2Z345</accession>
<gene>
    <name evidence="1" type="ORF">GCM10010995_08440</name>
</gene>
<dbReference type="AlphaFoldDB" id="A0A8J2Z345"/>
<evidence type="ECO:0000313" key="1">
    <source>
        <dbReference type="EMBL" id="GGF93587.1"/>
    </source>
</evidence>
<dbReference type="PROSITE" id="PS51257">
    <property type="entry name" value="PROKAR_LIPOPROTEIN"/>
    <property type="match status" value="1"/>
</dbReference>
<proteinExistence type="predicted"/>